<gene>
    <name evidence="4" type="ORF">SAMN00768000_3265</name>
</gene>
<protein>
    <submittedName>
        <fullName evidence="4">Ribosomal protein S18 acetylase RimI</fullName>
    </submittedName>
</protein>
<dbReference type="PROSITE" id="PS51186">
    <property type="entry name" value="GNAT"/>
    <property type="match status" value="1"/>
</dbReference>
<dbReference type="CDD" id="cd04301">
    <property type="entry name" value="NAT_SF"/>
    <property type="match status" value="1"/>
</dbReference>
<dbReference type="InterPro" id="IPR050680">
    <property type="entry name" value="YpeA/RimI_acetyltransf"/>
</dbReference>
<keyword evidence="4" id="KW-0687">Ribonucleoprotein</keyword>
<organism evidence="4 5">
    <name type="scientific">Sulfobacillus thermosulfidooxidans (strain DSM 9293 / VKM B-1269 / AT-1)</name>
    <dbReference type="NCBI Taxonomy" id="929705"/>
    <lineage>
        <taxon>Bacteria</taxon>
        <taxon>Bacillati</taxon>
        <taxon>Bacillota</taxon>
        <taxon>Clostridia</taxon>
        <taxon>Eubacteriales</taxon>
        <taxon>Clostridiales Family XVII. Incertae Sedis</taxon>
        <taxon>Sulfobacillus</taxon>
    </lineage>
</organism>
<dbReference type="AlphaFoldDB" id="A0A1W1WLM2"/>
<dbReference type="GO" id="GO:0005840">
    <property type="term" value="C:ribosome"/>
    <property type="evidence" value="ECO:0007669"/>
    <property type="project" value="UniProtKB-KW"/>
</dbReference>
<evidence type="ECO:0000313" key="5">
    <source>
        <dbReference type="Proteomes" id="UP000192660"/>
    </source>
</evidence>
<feature type="domain" description="N-acetyltransferase" evidence="3">
    <location>
        <begin position="18"/>
        <end position="172"/>
    </location>
</feature>
<dbReference type="Gene3D" id="3.40.630.30">
    <property type="match status" value="1"/>
</dbReference>
<keyword evidence="1" id="KW-0808">Transferase</keyword>
<dbReference type="InterPro" id="IPR016181">
    <property type="entry name" value="Acyl_CoA_acyltransferase"/>
</dbReference>
<evidence type="ECO:0000313" key="4">
    <source>
        <dbReference type="EMBL" id="SMC07214.1"/>
    </source>
</evidence>
<dbReference type="Pfam" id="PF00583">
    <property type="entry name" value="Acetyltransf_1"/>
    <property type="match status" value="1"/>
</dbReference>
<reference evidence="5" key="1">
    <citation type="submission" date="2017-04" db="EMBL/GenBank/DDBJ databases">
        <authorList>
            <person name="Varghese N."/>
            <person name="Submissions S."/>
        </authorList>
    </citation>
    <scope>NUCLEOTIDE SEQUENCE [LARGE SCALE GENOMIC DNA]</scope>
    <source>
        <strain evidence="5">DSM 9293</strain>
    </source>
</reference>
<dbReference type="PANTHER" id="PTHR43420">
    <property type="entry name" value="ACETYLTRANSFERASE"/>
    <property type="match status" value="1"/>
</dbReference>
<proteinExistence type="predicted"/>
<dbReference type="Proteomes" id="UP000192660">
    <property type="component" value="Unassembled WGS sequence"/>
</dbReference>
<evidence type="ECO:0000256" key="2">
    <source>
        <dbReference type="ARBA" id="ARBA00023315"/>
    </source>
</evidence>
<dbReference type="InterPro" id="IPR000182">
    <property type="entry name" value="GNAT_dom"/>
</dbReference>
<accession>A0A1W1WLM2</accession>
<dbReference type="SUPFAM" id="SSF55729">
    <property type="entry name" value="Acyl-CoA N-acyltransferases (Nat)"/>
    <property type="match status" value="1"/>
</dbReference>
<evidence type="ECO:0000259" key="3">
    <source>
        <dbReference type="PROSITE" id="PS51186"/>
    </source>
</evidence>
<keyword evidence="4" id="KW-0689">Ribosomal protein</keyword>
<keyword evidence="5" id="KW-1185">Reference proteome</keyword>
<name>A0A1W1WLM2_SULTA</name>
<evidence type="ECO:0000256" key="1">
    <source>
        <dbReference type="ARBA" id="ARBA00022679"/>
    </source>
</evidence>
<dbReference type="EMBL" id="FWWY01000001">
    <property type="protein sequence ID" value="SMC07214.1"/>
    <property type="molecule type" value="Genomic_DNA"/>
</dbReference>
<keyword evidence="2" id="KW-0012">Acyltransferase</keyword>
<dbReference type="STRING" id="28034.BFX07_06680"/>
<dbReference type="GO" id="GO:0016747">
    <property type="term" value="F:acyltransferase activity, transferring groups other than amino-acyl groups"/>
    <property type="evidence" value="ECO:0007669"/>
    <property type="project" value="InterPro"/>
</dbReference>
<sequence length="181" mass="20593">MKRPASLPMPTGDLPEGWRLCSYESGNDQQWAEIERSVGEFDNIATARSYFHDHYLVFPNEVRKRVLFVQSPKGAFAGTVTAWWNDTGNRRNASLHWLAVCPAYQRMGLGWALVAHCLSLIKQLEGDCEVWLHTQTWTHRAIRLYLSAGFRIVASGSFGGYANDFDMALPILKTMIPWDED</sequence>